<dbReference type="Proteomes" id="UP001152614">
    <property type="component" value="Unassembled WGS sequence"/>
</dbReference>
<evidence type="ECO:0000313" key="3">
    <source>
        <dbReference type="Proteomes" id="UP001152614"/>
    </source>
</evidence>
<sequence length="335" mass="37691">MNDFEIDLPNKNELMVNVTDKSLYPYDFSSFSLLPLQHTASFTLTEKIKNILFANVSQTSLINEMANKGKTEYVAKLTDYAKDKLNTGEWSFGIRKKTGETYAVLKDSFSGRNQSFVTLDKRVVQDFGVLPQLSAIQGQLVSLAEQIESLNQIIQRVEQGQYNDRFAGFFSARQLIIEGMSTKDDFVRKELLVSAIKTNNETIGKLMFSIHSDSAVLLDVNTAPKDATRINNFLQTSIGYLNSSVQLNLIAYTALGEQDALYSALTNYQSFIEQKLLSSNNSEKTVAWLLDNGSKGNQGKIAELAQNVSDRIATLTNEYHQERIEVLTYEHKEDE</sequence>
<keyword evidence="1" id="KW-0175">Coiled coil</keyword>
<comment type="caution">
    <text evidence="2">The sequence shown here is derived from an EMBL/GenBank/DDBJ whole genome shotgun (WGS) entry which is preliminary data.</text>
</comment>
<gene>
    <name evidence="2" type="ORF">OGZ51_10130</name>
</gene>
<feature type="coiled-coil region" evidence="1">
    <location>
        <begin position="133"/>
        <end position="160"/>
    </location>
</feature>
<reference evidence="2" key="1">
    <citation type="submission" date="2022-10" db="EMBL/GenBank/DDBJ databases">
        <authorList>
            <person name="Turner M.S."/>
            <person name="Huang W."/>
        </authorList>
    </citation>
    <scope>NUCLEOTIDE SEQUENCE</scope>
    <source>
        <strain evidence="2">3</strain>
    </source>
</reference>
<protein>
    <submittedName>
        <fullName evidence="2">Uncharacterized protein</fullName>
    </submittedName>
</protein>
<name>A0A9X4S792_9LACT</name>
<proteinExistence type="predicted"/>
<accession>A0A9X4S792</accession>
<dbReference type="AlphaFoldDB" id="A0A9X4S792"/>
<reference evidence="2" key="2">
    <citation type="journal article" date="2023" name="Food Microbiol.">
        <title>Evaluation of the fermentation potential of lactic acid bacteria isolated from herbs, fruits and vegetables as starter cultures in nut-based milk alternatives.</title>
        <authorList>
            <person name="Huang W."/>
            <person name="Dong A."/>
            <person name="Pham H.T."/>
            <person name="Zhou C."/>
            <person name="Huo Z."/>
            <person name="Watjen A.P."/>
            <person name="Prakash S."/>
            <person name="Bang-Berthelsen C.H."/>
            <person name="Turner M.S."/>
        </authorList>
    </citation>
    <scope>NUCLEOTIDE SEQUENCE</scope>
    <source>
        <strain evidence="2">3</strain>
    </source>
</reference>
<evidence type="ECO:0000256" key="1">
    <source>
        <dbReference type="SAM" id="Coils"/>
    </source>
</evidence>
<organism evidence="2 3">
    <name type="scientific">Lactococcus lactis</name>
    <dbReference type="NCBI Taxonomy" id="1358"/>
    <lineage>
        <taxon>Bacteria</taxon>
        <taxon>Bacillati</taxon>
        <taxon>Bacillota</taxon>
        <taxon>Bacilli</taxon>
        <taxon>Lactobacillales</taxon>
        <taxon>Streptococcaceae</taxon>
        <taxon>Lactococcus</taxon>
    </lineage>
</organism>
<dbReference type="RefSeq" id="WP_278218551.1">
    <property type="nucleotide sequence ID" value="NZ_JAOWLJ010000004.1"/>
</dbReference>
<evidence type="ECO:0000313" key="2">
    <source>
        <dbReference type="EMBL" id="MDG4984501.1"/>
    </source>
</evidence>
<dbReference type="EMBL" id="JAOWLY010000010">
    <property type="protein sequence ID" value="MDG4984501.1"/>
    <property type="molecule type" value="Genomic_DNA"/>
</dbReference>